<gene>
    <name evidence="1" type="ORF">J2T60_000985</name>
</gene>
<dbReference type="Pfam" id="PF10116">
    <property type="entry name" value="Host_attach"/>
    <property type="match status" value="1"/>
</dbReference>
<dbReference type="Proteomes" id="UP001523550">
    <property type="component" value="Unassembled WGS sequence"/>
</dbReference>
<dbReference type="EMBL" id="JALJYF010000001">
    <property type="protein sequence ID" value="MCP1727020.1"/>
    <property type="molecule type" value="Genomic_DNA"/>
</dbReference>
<accession>A0ABT1G6U3</accession>
<dbReference type="InterPro" id="IPR019291">
    <property type="entry name" value="Host_attachment_protein"/>
</dbReference>
<protein>
    <submittedName>
        <fullName evidence="1">Protein required for attachment to host cells</fullName>
    </submittedName>
</protein>
<sequence length="149" mass="16478">MKVDMPLTWVVVADASRARFLHFKGHVSGLEEIHDMVNPEGRLRNQDLVTDKHGTTSDRKGVGTPQMGDNAEAAHQVERAFAQEVAKELGKMSREAGVKALHIAAPPRFLGDLRKSLDKNTNGLVKHEINKDISALSLDEIKRHLDRAA</sequence>
<name>A0ABT1G6U3_9GAMM</name>
<dbReference type="RefSeq" id="WP_253446225.1">
    <property type="nucleotide sequence ID" value="NZ_JALJYF010000001.1"/>
</dbReference>
<comment type="caution">
    <text evidence="1">The sequence shown here is derived from an EMBL/GenBank/DDBJ whole genome shotgun (WGS) entry which is preliminary data.</text>
</comment>
<reference evidence="1 2" key="1">
    <citation type="submission" date="2022-03" db="EMBL/GenBank/DDBJ databases">
        <title>Genomic Encyclopedia of Type Strains, Phase III (KMG-III): the genomes of soil and plant-associated and newly described type strains.</title>
        <authorList>
            <person name="Whitman W."/>
        </authorList>
    </citation>
    <scope>NUCLEOTIDE SEQUENCE [LARGE SCALE GENOMIC DNA]</scope>
    <source>
        <strain evidence="1 2">BSker1</strain>
    </source>
</reference>
<proteinExistence type="predicted"/>
<evidence type="ECO:0000313" key="2">
    <source>
        <dbReference type="Proteomes" id="UP001523550"/>
    </source>
</evidence>
<organism evidence="1 2">
    <name type="scientific">Natronospira proteinivora</name>
    <dbReference type="NCBI Taxonomy" id="1807133"/>
    <lineage>
        <taxon>Bacteria</taxon>
        <taxon>Pseudomonadati</taxon>
        <taxon>Pseudomonadota</taxon>
        <taxon>Gammaproteobacteria</taxon>
        <taxon>Natronospirales</taxon>
        <taxon>Natronospiraceae</taxon>
        <taxon>Natronospira</taxon>
    </lineage>
</organism>
<evidence type="ECO:0000313" key="1">
    <source>
        <dbReference type="EMBL" id="MCP1727020.1"/>
    </source>
</evidence>
<keyword evidence="2" id="KW-1185">Reference proteome</keyword>